<accession>A0A8J5MXW8</accession>
<dbReference type="EMBL" id="JAHLQT010020073">
    <property type="protein sequence ID" value="KAG7168485.1"/>
    <property type="molecule type" value="Genomic_DNA"/>
</dbReference>
<reference evidence="2" key="1">
    <citation type="journal article" date="2021" name="Sci. Adv.">
        <title>The American lobster genome reveals insights on longevity, neural, and immune adaptations.</title>
        <authorList>
            <person name="Polinski J.M."/>
            <person name="Zimin A.V."/>
            <person name="Clark K.F."/>
            <person name="Kohn A.B."/>
            <person name="Sadowski N."/>
            <person name="Timp W."/>
            <person name="Ptitsyn A."/>
            <person name="Khanna P."/>
            <person name="Romanova D.Y."/>
            <person name="Williams P."/>
            <person name="Greenwood S.J."/>
            <person name="Moroz L.L."/>
            <person name="Walt D.R."/>
            <person name="Bodnar A.G."/>
        </authorList>
    </citation>
    <scope>NUCLEOTIDE SEQUENCE</scope>
    <source>
        <strain evidence="2">GMGI-L3</strain>
    </source>
</reference>
<dbReference type="AlphaFoldDB" id="A0A8J5MXW8"/>
<name>A0A8J5MXW8_HOMAM</name>
<gene>
    <name evidence="2" type="ORF">Hamer_G002560</name>
</gene>
<proteinExistence type="predicted"/>
<evidence type="ECO:0000256" key="1">
    <source>
        <dbReference type="SAM" id="MobiDB-lite"/>
    </source>
</evidence>
<dbReference type="Proteomes" id="UP000747542">
    <property type="component" value="Unassembled WGS sequence"/>
</dbReference>
<sequence>MMNPSGNPPVYGKLAGLGEAGCWLLSGIVEEGSHIQEALPLHGNNWEILLGCFANDEDVLQGAVDVGGVFLSFFSVLPKVLSQGRYEWPLFMKMKSTMARRAACTCYRAMRIMKMFLFWPPQSSQKTRGRVKASPRSSFLTFSH</sequence>
<protein>
    <submittedName>
        <fullName evidence="2">Uncharacterized protein</fullName>
    </submittedName>
</protein>
<feature type="compositionally biased region" description="Polar residues" evidence="1">
    <location>
        <begin position="135"/>
        <end position="144"/>
    </location>
</feature>
<evidence type="ECO:0000313" key="2">
    <source>
        <dbReference type="EMBL" id="KAG7168485.1"/>
    </source>
</evidence>
<comment type="caution">
    <text evidence="2">The sequence shown here is derived from an EMBL/GenBank/DDBJ whole genome shotgun (WGS) entry which is preliminary data.</text>
</comment>
<organism evidence="2 3">
    <name type="scientific">Homarus americanus</name>
    <name type="common">American lobster</name>
    <dbReference type="NCBI Taxonomy" id="6706"/>
    <lineage>
        <taxon>Eukaryota</taxon>
        <taxon>Metazoa</taxon>
        <taxon>Ecdysozoa</taxon>
        <taxon>Arthropoda</taxon>
        <taxon>Crustacea</taxon>
        <taxon>Multicrustacea</taxon>
        <taxon>Malacostraca</taxon>
        <taxon>Eumalacostraca</taxon>
        <taxon>Eucarida</taxon>
        <taxon>Decapoda</taxon>
        <taxon>Pleocyemata</taxon>
        <taxon>Astacidea</taxon>
        <taxon>Nephropoidea</taxon>
        <taxon>Nephropidae</taxon>
        <taxon>Homarus</taxon>
    </lineage>
</organism>
<evidence type="ECO:0000313" key="3">
    <source>
        <dbReference type="Proteomes" id="UP000747542"/>
    </source>
</evidence>
<feature type="region of interest" description="Disordered" evidence="1">
    <location>
        <begin position="125"/>
        <end position="144"/>
    </location>
</feature>
<keyword evidence="3" id="KW-1185">Reference proteome</keyword>